<evidence type="ECO:0000256" key="4">
    <source>
        <dbReference type="ARBA" id="ARBA00022747"/>
    </source>
</evidence>
<evidence type="ECO:0000256" key="7">
    <source>
        <dbReference type="RuleBase" id="RU000417"/>
    </source>
</evidence>
<dbReference type="AlphaFoldDB" id="A0A0A2TDV7"/>
<keyword evidence="9" id="KW-1185">Reference proteome</keyword>
<dbReference type="EMBL" id="AVBF01000009">
    <property type="protein sequence ID" value="KGP73724.1"/>
    <property type="molecule type" value="Genomic_DNA"/>
</dbReference>
<gene>
    <name evidence="8" type="ORF">N782_02405</name>
</gene>
<feature type="active site" evidence="5">
    <location>
        <position position="93"/>
    </location>
</feature>
<dbReference type="eggNOG" id="COG0270">
    <property type="taxonomic scope" value="Bacteria"/>
</dbReference>
<name>A0A0A2TDV7_9BACI</name>
<protein>
    <recommendedName>
        <fullName evidence="7">Cytosine-specific methyltransferase</fullName>
        <ecNumber evidence="7">2.1.1.37</ecNumber>
    </recommendedName>
</protein>
<dbReference type="PANTHER" id="PTHR10629">
    <property type="entry name" value="CYTOSINE-SPECIFIC METHYLTRANSFERASE"/>
    <property type="match status" value="1"/>
</dbReference>
<dbReference type="Pfam" id="PF00145">
    <property type="entry name" value="DNA_methylase"/>
    <property type="match status" value="1"/>
</dbReference>
<dbReference type="REBASE" id="132344">
    <property type="entry name" value="M.PyaY32ORF2405P"/>
</dbReference>
<dbReference type="GO" id="GO:0044027">
    <property type="term" value="P:negative regulation of gene expression via chromosomal CpG island methylation"/>
    <property type="evidence" value="ECO:0007669"/>
    <property type="project" value="TreeGrafter"/>
</dbReference>
<dbReference type="PROSITE" id="PS00094">
    <property type="entry name" value="C5_MTASE_1"/>
    <property type="match status" value="1"/>
</dbReference>
<keyword evidence="3 5" id="KW-0949">S-adenosyl-L-methionine</keyword>
<dbReference type="Proteomes" id="UP000030147">
    <property type="component" value="Unassembled WGS sequence"/>
</dbReference>
<dbReference type="PRINTS" id="PR00105">
    <property type="entry name" value="C5METTRFRASE"/>
</dbReference>
<dbReference type="PROSITE" id="PS51679">
    <property type="entry name" value="SAM_MT_C5"/>
    <property type="match status" value="1"/>
</dbReference>
<dbReference type="STRING" id="1385514.N782_02405"/>
<dbReference type="GO" id="GO:0032259">
    <property type="term" value="P:methylation"/>
    <property type="evidence" value="ECO:0007669"/>
    <property type="project" value="UniProtKB-KW"/>
</dbReference>
<evidence type="ECO:0000313" key="8">
    <source>
        <dbReference type="EMBL" id="KGP73724.1"/>
    </source>
</evidence>
<evidence type="ECO:0000256" key="1">
    <source>
        <dbReference type="ARBA" id="ARBA00022603"/>
    </source>
</evidence>
<reference evidence="8 9" key="1">
    <citation type="journal article" date="2015" name="Stand. Genomic Sci.">
        <title>High quality draft genome sequence of the moderately halophilic bacterium Pontibacillus yanchengensis Y32(T) and comparison among Pontibacillus genomes.</title>
        <authorList>
            <person name="Huang J."/>
            <person name="Qiao Z.X."/>
            <person name="Tang J.W."/>
            <person name="Wang G."/>
        </authorList>
    </citation>
    <scope>NUCLEOTIDE SEQUENCE [LARGE SCALE GENOMIC DNA]</scope>
    <source>
        <strain evidence="8 9">Y32</strain>
    </source>
</reference>
<sequence>MPVFYKGELFSGPGGMSKGAQEAKVTDPQTGDIYKIEHLWANDFDADTCKTFGKNICGNEEDPSVHLGPVEKLPIGNQNILPDIDCLAFGFPCNDYSQVGKKHGLEGEYGPLYSYGVKAIREYQPQFFVAENVGGLQSANEGKAFIQILMELEECGYHLTPHLYKFEEYGIPQARHRILIVGIRNDLYEKGIEFKVPAPTTPTPDKYVTSKQAITDPPILDFSLNHDFPRHSEKVKTMLSHIPEGGNAWHPNIPEELRLKVKGARLSSIYKRLDSKRPAYTVTGSGGGGTHMYHWKENRALTNRERARLQTFEDDFEFIGSRESIRKQIGMAVPVKGAKLIFEAILKTFAGIEYDYVDPEPKVQLENLRAKQDKRAAKELANLV</sequence>
<comment type="caution">
    <text evidence="8">The sequence shown here is derived from an EMBL/GenBank/DDBJ whole genome shotgun (WGS) entry which is preliminary data.</text>
</comment>
<keyword evidence="1 5" id="KW-0489">Methyltransferase</keyword>
<evidence type="ECO:0000256" key="3">
    <source>
        <dbReference type="ARBA" id="ARBA00022691"/>
    </source>
</evidence>
<comment type="catalytic activity">
    <reaction evidence="7">
        <text>a 2'-deoxycytidine in DNA + S-adenosyl-L-methionine = a 5-methyl-2'-deoxycytidine in DNA + S-adenosyl-L-homocysteine + H(+)</text>
        <dbReference type="Rhea" id="RHEA:13681"/>
        <dbReference type="Rhea" id="RHEA-COMP:11369"/>
        <dbReference type="Rhea" id="RHEA-COMP:11370"/>
        <dbReference type="ChEBI" id="CHEBI:15378"/>
        <dbReference type="ChEBI" id="CHEBI:57856"/>
        <dbReference type="ChEBI" id="CHEBI:59789"/>
        <dbReference type="ChEBI" id="CHEBI:85452"/>
        <dbReference type="ChEBI" id="CHEBI:85454"/>
        <dbReference type="EC" id="2.1.1.37"/>
    </reaction>
</comment>
<evidence type="ECO:0000256" key="6">
    <source>
        <dbReference type="RuleBase" id="RU000416"/>
    </source>
</evidence>
<dbReference type="InterPro" id="IPR029063">
    <property type="entry name" value="SAM-dependent_MTases_sf"/>
</dbReference>
<dbReference type="SUPFAM" id="SSF53335">
    <property type="entry name" value="S-adenosyl-L-methionine-dependent methyltransferases"/>
    <property type="match status" value="1"/>
</dbReference>
<evidence type="ECO:0000313" key="9">
    <source>
        <dbReference type="Proteomes" id="UP000030147"/>
    </source>
</evidence>
<evidence type="ECO:0000256" key="5">
    <source>
        <dbReference type="PROSITE-ProRule" id="PRU01016"/>
    </source>
</evidence>
<dbReference type="PANTHER" id="PTHR10629:SF52">
    <property type="entry name" value="DNA (CYTOSINE-5)-METHYLTRANSFERASE 1"/>
    <property type="match status" value="1"/>
</dbReference>
<dbReference type="InterPro" id="IPR001525">
    <property type="entry name" value="C5_MeTfrase"/>
</dbReference>
<evidence type="ECO:0000256" key="2">
    <source>
        <dbReference type="ARBA" id="ARBA00022679"/>
    </source>
</evidence>
<dbReference type="NCBIfam" id="TIGR00675">
    <property type="entry name" value="dcm"/>
    <property type="match status" value="1"/>
</dbReference>
<accession>A0A0A2TDV7</accession>
<dbReference type="RefSeq" id="WP_036817011.1">
    <property type="nucleotide sequence ID" value="NZ_AVBF01000009.1"/>
</dbReference>
<keyword evidence="4" id="KW-0680">Restriction system</keyword>
<dbReference type="InterPro" id="IPR050390">
    <property type="entry name" value="C5-Methyltransferase"/>
</dbReference>
<dbReference type="GO" id="GO:0003677">
    <property type="term" value="F:DNA binding"/>
    <property type="evidence" value="ECO:0007669"/>
    <property type="project" value="TreeGrafter"/>
</dbReference>
<dbReference type="GO" id="GO:0003886">
    <property type="term" value="F:DNA (cytosine-5-)-methyltransferase activity"/>
    <property type="evidence" value="ECO:0007669"/>
    <property type="project" value="UniProtKB-EC"/>
</dbReference>
<comment type="similarity">
    <text evidence="5 6">Belongs to the class I-like SAM-binding methyltransferase superfamily. C5-methyltransferase family.</text>
</comment>
<organism evidence="8 9">
    <name type="scientific">Pontibacillus yanchengensis Y32</name>
    <dbReference type="NCBI Taxonomy" id="1385514"/>
    <lineage>
        <taxon>Bacteria</taxon>
        <taxon>Bacillati</taxon>
        <taxon>Bacillota</taxon>
        <taxon>Bacilli</taxon>
        <taxon>Bacillales</taxon>
        <taxon>Bacillaceae</taxon>
        <taxon>Pontibacillus</taxon>
    </lineage>
</organism>
<proteinExistence type="inferred from homology"/>
<dbReference type="GO" id="GO:0009307">
    <property type="term" value="P:DNA restriction-modification system"/>
    <property type="evidence" value="ECO:0007669"/>
    <property type="project" value="UniProtKB-KW"/>
</dbReference>
<keyword evidence="2 5" id="KW-0808">Transferase</keyword>
<dbReference type="OrthoDB" id="9813719at2"/>
<dbReference type="Gene3D" id="3.90.120.10">
    <property type="entry name" value="DNA Methylase, subunit A, domain 2"/>
    <property type="match status" value="1"/>
</dbReference>
<dbReference type="Gene3D" id="3.40.50.150">
    <property type="entry name" value="Vaccinia Virus protein VP39"/>
    <property type="match status" value="1"/>
</dbReference>
<dbReference type="InterPro" id="IPR018117">
    <property type="entry name" value="C5_DNA_meth_AS"/>
</dbReference>
<dbReference type="EC" id="2.1.1.37" evidence="7"/>